<accession>X0VBN7</accession>
<organism evidence="1">
    <name type="scientific">marine sediment metagenome</name>
    <dbReference type="NCBI Taxonomy" id="412755"/>
    <lineage>
        <taxon>unclassified sequences</taxon>
        <taxon>metagenomes</taxon>
        <taxon>ecological metagenomes</taxon>
    </lineage>
</organism>
<feature type="non-terminal residue" evidence="1">
    <location>
        <position position="1"/>
    </location>
</feature>
<reference evidence="1" key="1">
    <citation type="journal article" date="2014" name="Front. Microbiol.">
        <title>High frequency of phylogenetically diverse reductive dehalogenase-homologous genes in deep subseafloor sedimentary metagenomes.</title>
        <authorList>
            <person name="Kawai M."/>
            <person name="Futagami T."/>
            <person name="Toyoda A."/>
            <person name="Takaki Y."/>
            <person name="Nishi S."/>
            <person name="Hori S."/>
            <person name="Arai W."/>
            <person name="Tsubouchi T."/>
            <person name="Morono Y."/>
            <person name="Uchiyama I."/>
            <person name="Ito T."/>
            <person name="Fujiyama A."/>
            <person name="Inagaki F."/>
            <person name="Takami H."/>
        </authorList>
    </citation>
    <scope>NUCLEOTIDE SEQUENCE</scope>
    <source>
        <strain evidence="1">Expedition CK06-06</strain>
    </source>
</reference>
<dbReference type="AlphaFoldDB" id="X0VBN7"/>
<evidence type="ECO:0000313" key="1">
    <source>
        <dbReference type="EMBL" id="GAG08732.1"/>
    </source>
</evidence>
<name>X0VBN7_9ZZZZ</name>
<protein>
    <submittedName>
        <fullName evidence="1">Uncharacterized protein</fullName>
    </submittedName>
</protein>
<gene>
    <name evidence="1" type="ORF">S01H1_44606</name>
</gene>
<proteinExistence type="predicted"/>
<sequence>HLAATLVALSNSILSDRLITPPPLWSLDSVYTTREEGALHCKIAKVSKKISKLQKQRAELEVRFNEAGLIRALLYEQGKPLERAVRDALILLGFSAVPYTGSDSEFDVIFQSPEGRCLGEIEGKDNKAVNIDKFSQLERNLHEDFAREDVIEYAKGVLFGNAKRLKPPTERGEAFTSKCITAAKRVGFALVRTPDLFEPIRYLRSTTDPEYAKICRNAIFETEGDIVVFPTVPISFTSDVREGEDKTESSGDVKPE</sequence>
<dbReference type="EMBL" id="BARS01028458">
    <property type="protein sequence ID" value="GAG08732.1"/>
    <property type="molecule type" value="Genomic_DNA"/>
</dbReference>
<comment type="caution">
    <text evidence="1">The sequence shown here is derived from an EMBL/GenBank/DDBJ whole genome shotgun (WGS) entry which is preliminary data.</text>
</comment>